<accession>A0A5B6WET0</accession>
<evidence type="ECO:0000313" key="2">
    <source>
        <dbReference type="Proteomes" id="UP000325315"/>
    </source>
</evidence>
<gene>
    <name evidence="1" type="ORF">EPI10_020396</name>
</gene>
<dbReference type="AlphaFoldDB" id="A0A5B6WET0"/>
<dbReference type="Proteomes" id="UP000325315">
    <property type="component" value="Unassembled WGS sequence"/>
</dbReference>
<proteinExistence type="predicted"/>
<protein>
    <submittedName>
        <fullName evidence="1">Thymidylate synthase thyX</fullName>
    </submittedName>
</protein>
<organism evidence="1 2">
    <name type="scientific">Gossypium australe</name>
    <dbReference type="NCBI Taxonomy" id="47621"/>
    <lineage>
        <taxon>Eukaryota</taxon>
        <taxon>Viridiplantae</taxon>
        <taxon>Streptophyta</taxon>
        <taxon>Embryophyta</taxon>
        <taxon>Tracheophyta</taxon>
        <taxon>Spermatophyta</taxon>
        <taxon>Magnoliopsida</taxon>
        <taxon>eudicotyledons</taxon>
        <taxon>Gunneridae</taxon>
        <taxon>Pentapetalae</taxon>
        <taxon>rosids</taxon>
        <taxon>malvids</taxon>
        <taxon>Malvales</taxon>
        <taxon>Malvaceae</taxon>
        <taxon>Malvoideae</taxon>
        <taxon>Gossypium</taxon>
    </lineage>
</organism>
<keyword evidence="2" id="KW-1185">Reference proteome</keyword>
<dbReference type="EMBL" id="SMMG02000003">
    <property type="protein sequence ID" value="KAA3479923.1"/>
    <property type="molecule type" value="Genomic_DNA"/>
</dbReference>
<comment type="caution">
    <text evidence="1">The sequence shown here is derived from an EMBL/GenBank/DDBJ whole genome shotgun (WGS) entry which is preliminary data.</text>
</comment>
<reference evidence="2" key="1">
    <citation type="journal article" date="2019" name="Plant Biotechnol. J.">
        <title>Genome sequencing of the Australian wild diploid species Gossypium australe highlights disease resistance and delayed gland morphogenesis.</title>
        <authorList>
            <person name="Cai Y."/>
            <person name="Cai X."/>
            <person name="Wang Q."/>
            <person name="Wang P."/>
            <person name="Zhang Y."/>
            <person name="Cai C."/>
            <person name="Xu Y."/>
            <person name="Wang K."/>
            <person name="Zhou Z."/>
            <person name="Wang C."/>
            <person name="Geng S."/>
            <person name="Li B."/>
            <person name="Dong Q."/>
            <person name="Hou Y."/>
            <person name="Wang H."/>
            <person name="Ai P."/>
            <person name="Liu Z."/>
            <person name="Yi F."/>
            <person name="Sun M."/>
            <person name="An G."/>
            <person name="Cheng J."/>
            <person name="Zhang Y."/>
            <person name="Shi Q."/>
            <person name="Xie Y."/>
            <person name="Shi X."/>
            <person name="Chang Y."/>
            <person name="Huang F."/>
            <person name="Chen Y."/>
            <person name="Hong S."/>
            <person name="Mi L."/>
            <person name="Sun Q."/>
            <person name="Zhang L."/>
            <person name="Zhou B."/>
            <person name="Peng R."/>
            <person name="Zhang X."/>
            <person name="Liu F."/>
        </authorList>
    </citation>
    <scope>NUCLEOTIDE SEQUENCE [LARGE SCALE GENOMIC DNA]</scope>
    <source>
        <strain evidence="2">cv. PA1801</strain>
    </source>
</reference>
<evidence type="ECO:0000313" key="1">
    <source>
        <dbReference type="EMBL" id="KAA3479923.1"/>
    </source>
</evidence>
<sequence>MEPSLQDMSFSGRKQIKDTFSLIFLKLQRSRLKIEDLIFLKLQEADQRHFQKQIEDTFSLISLKLQRSRLKAADFIFLKLQEIDQRHFQPYLPEIAAEKTEDSRSDLPKNEDASLISLKLQWSILKDSGYCLLEVAVKQIEAIRLIEIKMKFKIPLKLQWSWKPSEEDEDQEVNAWQRPGKIGPFIIFALFSLQDNEQRGAASISQNQL</sequence>
<name>A0A5B6WET0_9ROSI</name>